<protein>
    <submittedName>
        <fullName evidence="4">MobE</fullName>
    </submittedName>
</protein>
<dbReference type="Pfam" id="PF07460">
    <property type="entry name" value="NUMOD3"/>
    <property type="match status" value="3"/>
</dbReference>
<evidence type="ECO:0000256" key="1">
    <source>
        <dbReference type="SAM" id="MobiDB-lite"/>
    </source>
</evidence>
<dbReference type="InterPro" id="IPR003611">
    <property type="entry name" value="NUMOD3"/>
</dbReference>
<dbReference type="EMBL" id="HM452126">
    <property type="protein sequence ID" value="ADM79979.1"/>
    <property type="molecule type" value="Genomic_DNA"/>
</dbReference>
<evidence type="ECO:0000259" key="3">
    <source>
        <dbReference type="SMART" id="SM00507"/>
    </source>
</evidence>
<evidence type="ECO:0000313" key="5">
    <source>
        <dbReference type="Proteomes" id="UP000002236"/>
    </source>
</evidence>
<dbReference type="CDD" id="cd00085">
    <property type="entry name" value="HNHc"/>
    <property type="match status" value="1"/>
</dbReference>
<dbReference type="SMART" id="SM00507">
    <property type="entry name" value="HNHc"/>
    <property type="match status" value="1"/>
</dbReference>
<organism evidence="4 5">
    <name type="scientific">Aeromonas phage phiAS5</name>
    <dbReference type="NCBI Taxonomy" id="879630"/>
    <lineage>
        <taxon>Viruses</taxon>
        <taxon>Duplodnaviria</taxon>
        <taxon>Heunggongvirae</taxon>
        <taxon>Uroviricota</taxon>
        <taxon>Caudoviricetes</taxon>
        <taxon>Pantevenvirales</taxon>
        <taxon>Straboviridae</taxon>
        <taxon>Chrysonvirus</taxon>
        <taxon>Chrysonvirus as5</taxon>
    </lineage>
</organism>
<name>E1A2N3_9CAUD</name>
<feature type="domain" description="Nuclease associated modular" evidence="2">
    <location>
        <begin position="195"/>
        <end position="211"/>
    </location>
</feature>
<feature type="domain" description="HNH nuclease" evidence="3">
    <location>
        <begin position="1"/>
        <end position="48"/>
    </location>
</feature>
<dbReference type="GeneID" id="9861543"/>
<feature type="region of interest" description="Disordered" evidence="1">
    <location>
        <begin position="125"/>
        <end position="153"/>
    </location>
</feature>
<feature type="domain" description="Nuclease associated modular" evidence="2">
    <location>
        <begin position="155"/>
        <end position="171"/>
    </location>
</feature>
<dbReference type="KEGG" id="vg:9861543"/>
<feature type="domain" description="Nuclease associated modular" evidence="2">
    <location>
        <begin position="178"/>
        <end position="194"/>
    </location>
</feature>
<dbReference type="Proteomes" id="UP000002236">
    <property type="component" value="Segment"/>
</dbReference>
<dbReference type="SUPFAM" id="SSF64496">
    <property type="entry name" value="DNA-binding domain of intron-encoded endonucleases"/>
    <property type="match status" value="1"/>
</dbReference>
<feature type="domain" description="Nuclease associated modular" evidence="2">
    <location>
        <begin position="127"/>
        <end position="143"/>
    </location>
</feature>
<dbReference type="RefSeq" id="YP_003969425.1">
    <property type="nucleotide sequence ID" value="NC_014636.1"/>
</dbReference>
<sequence>MNYKMIYEKLTSVNTESDKFEVHHIIPRCMGGTNDPVNLVRLTYRQHYIAHKLLTKIYPDNNKLEIAFKLMVFKNSHKYYNSRDFENARVLQSTHMRNNNPMKSFETKDKMRQTMIDKYKAGWTPRVGKSHSEQAKANISTGRSGKLCGEENPNYGKQLSEETKLKISKSRIANSELYKKPRTEEVKRKISESCRNRVISDETKRKISEYKLNLPPVTCPHCNKTMKQGPGAVRWHFDNCKLSPKNR</sequence>
<dbReference type="OrthoDB" id="19703at10239"/>
<reference evidence="4 5" key="1">
    <citation type="journal article" date="2012" name="Vet. Microbiol.">
        <title>Complete genome sequence and characterization of a broad-host range T4-like bacteriophage phiAS5 infecting Aeromonas salmonicida subsp. salmonicida.</title>
        <authorList>
            <person name="Kim J.H."/>
            <person name="Son J.S."/>
            <person name="Choi Y.J."/>
            <person name="Choresca C.H.Jr."/>
            <person name="Shin S.P."/>
            <person name="Han J.E."/>
            <person name="Jun J.W."/>
            <person name="Park S.C."/>
        </authorList>
    </citation>
    <scope>NUCLEOTIDE SEQUENCE [LARGE SCALE GENOMIC DNA]</scope>
</reference>
<dbReference type="GO" id="GO:0003677">
    <property type="term" value="F:DNA binding"/>
    <property type="evidence" value="ECO:0007669"/>
    <property type="project" value="InterPro"/>
</dbReference>
<keyword evidence="5" id="KW-1185">Reference proteome</keyword>
<evidence type="ECO:0000259" key="2">
    <source>
        <dbReference type="SMART" id="SM00496"/>
    </source>
</evidence>
<dbReference type="SMART" id="SM00496">
    <property type="entry name" value="IENR2"/>
    <property type="match status" value="4"/>
</dbReference>
<accession>E1A2N3</accession>
<proteinExistence type="predicted"/>
<gene>
    <name evidence="4" type="ORF">phiAS5_ORF0136</name>
</gene>
<evidence type="ECO:0000313" key="4">
    <source>
        <dbReference type="EMBL" id="ADM79979.1"/>
    </source>
</evidence>
<dbReference type="InterPro" id="IPR003615">
    <property type="entry name" value="HNH_nuc"/>
</dbReference>